<evidence type="ECO:0000259" key="1">
    <source>
        <dbReference type="Pfam" id="PF08818"/>
    </source>
</evidence>
<evidence type="ECO:0000313" key="3">
    <source>
        <dbReference type="Proteomes" id="UP000707206"/>
    </source>
</evidence>
<dbReference type="EMBL" id="VIKU02000001">
    <property type="protein sequence ID" value="NHF58145.1"/>
    <property type="molecule type" value="Genomic_DNA"/>
</dbReference>
<feature type="domain" description="YdhG-like" evidence="1">
    <location>
        <begin position="16"/>
        <end position="109"/>
    </location>
</feature>
<dbReference type="AlphaFoldDB" id="A0A967ARG9"/>
<dbReference type="InterPro" id="IPR014922">
    <property type="entry name" value="YdhG-like"/>
</dbReference>
<reference evidence="2" key="1">
    <citation type="submission" date="2019-07" db="EMBL/GenBank/DDBJ databases">
        <authorList>
            <person name="De-Chao Zhang Q."/>
        </authorList>
    </citation>
    <scope>NUCLEOTIDE SEQUENCE</scope>
    <source>
        <strain evidence="2">TP-CH-4</strain>
    </source>
</reference>
<protein>
    <submittedName>
        <fullName evidence="2">DUF1801 domain-containing protein</fullName>
    </submittedName>
</protein>
<organism evidence="2 3">
    <name type="scientific">Pelagihabitans pacificus</name>
    <dbReference type="NCBI Taxonomy" id="2696054"/>
    <lineage>
        <taxon>Bacteria</taxon>
        <taxon>Pseudomonadati</taxon>
        <taxon>Bacteroidota</taxon>
        <taxon>Flavobacteriia</taxon>
        <taxon>Flavobacteriales</taxon>
        <taxon>Flavobacteriaceae</taxon>
        <taxon>Pelagihabitans</taxon>
    </lineage>
</organism>
<dbReference type="SUPFAM" id="SSF159888">
    <property type="entry name" value="YdhG-like"/>
    <property type="match status" value="1"/>
</dbReference>
<dbReference type="Gene3D" id="3.90.1150.200">
    <property type="match status" value="1"/>
</dbReference>
<accession>A0A967ARG9</accession>
<proteinExistence type="predicted"/>
<dbReference type="Pfam" id="PF08818">
    <property type="entry name" value="DUF1801"/>
    <property type="match status" value="1"/>
</dbReference>
<comment type="caution">
    <text evidence="2">The sequence shown here is derived from an EMBL/GenBank/DDBJ whole genome shotgun (WGS) entry which is preliminary data.</text>
</comment>
<evidence type="ECO:0000313" key="2">
    <source>
        <dbReference type="EMBL" id="NHF58145.1"/>
    </source>
</evidence>
<dbReference type="RefSeq" id="WP_152572650.1">
    <property type="nucleotide sequence ID" value="NZ_VIKU02000001.1"/>
</dbReference>
<gene>
    <name evidence="2" type="ORF">FK220_002250</name>
</gene>
<keyword evidence="3" id="KW-1185">Reference proteome</keyword>
<name>A0A967ARG9_9FLAO</name>
<sequence>MNPAESYILEQPEPFRGILLHLQSVIEHAVPGVDLKYKYRIPFYYLDGKPFCYLNQSKDYVDLGFWSAVHLTVHLEHMTTTGRKMMRSLRYKSLEEINNEILIDVLNDAFSVRDQGFWKK</sequence>
<reference evidence="2" key="2">
    <citation type="submission" date="2020-03" db="EMBL/GenBank/DDBJ databases">
        <title>Flavobacteriaceae bacterium strain TP-CH-4, a member of the family Flavobacteriaceae isolated from a deep-sea seamount.</title>
        <authorList>
            <person name="Zhang D.-C."/>
        </authorList>
    </citation>
    <scope>NUCLEOTIDE SEQUENCE</scope>
    <source>
        <strain evidence="2">TP-CH-4</strain>
    </source>
</reference>
<dbReference type="Proteomes" id="UP000707206">
    <property type="component" value="Unassembled WGS sequence"/>
</dbReference>